<dbReference type="GO" id="GO:0004806">
    <property type="term" value="F:triacylglycerol lipase activity"/>
    <property type="evidence" value="ECO:0007669"/>
    <property type="project" value="InterPro"/>
</dbReference>
<dbReference type="EMBL" id="CM002925">
    <property type="protein sequence ID" value="KGN55198.1"/>
    <property type="molecule type" value="Genomic_DNA"/>
</dbReference>
<organism evidence="4 5">
    <name type="scientific">Cucumis sativus</name>
    <name type="common">Cucumber</name>
    <dbReference type="NCBI Taxonomy" id="3659"/>
    <lineage>
        <taxon>Eukaryota</taxon>
        <taxon>Viridiplantae</taxon>
        <taxon>Streptophyta</taxon>
        <taxon>Embryophyta</taxon>
        <taxon>Tracheophyta</taxon>
        <taxon>Spermatophyta</taxon>
        <taxon>Magnoliopsida</taxon>
        <taxon>eudicotyledons</taxon>
        <taxon>Gunneridae</taxon>
        <taxon>Pentapetalae</taxon>
        <taxon>rosids</taxon>
        <taxon>fabids</taxon>
        <taxon>Cucurbitales</taxon>
        <taxon>Cucurbitaceae</taxon>
        <taxon>Benincaseae</taxon>
        <taxon>Cucumis</taxon>
    </lineage>
</organism>
<dbReference type="eggNOG" id="KOG4569">
    <property type="taxonomic scope" value="Eukaryota"/>
</dbReference>
<name>A0A0A0L0A6_CUCSA</name>
<dbReference type="SUPFAM" id="SSF53474">
    <property type="entry name" value="alpha/beta-Hydrolases"/>
    <property type="match status" value="1"/>
</dbReference>
<feature type="transmembrane region" description="Helical" evidence="2">
    <location>
        <begin position="12"/>
        <end position="32"/>
    </location>
</feature>
<evidence type="ECO:0000256" key="2">
    <source>
        <dbReference type="SAM" id="Phobius"/>
    </source>
</evidence>
<dbReference type="PANTHER" id="PTHR46086">
    <property type="entry name" value="ALPHA/BETA-HYDROLASES SUPERFAMILY PROTEIN"/>
    <property type="match status" value="1"/>
</dbReference>
<dbReference type="CDD" id="cd00519">
    <property type="entry name" value="Lipase_3"/>
    <property type="match status" value="1"/>
</dbReference>
<dbReference type="AlphaFoldDB" id="A0A0A0L0A6"/>
<proteinExistence type="predicted"/>
<dbReference type="OrthoDB" id="438440at2759"/>
<reference evidence="4 5" key="1">
    <citation type="journal article" date="2009" name="Nat. Genet.">
        <title>The genome of the cucumber, Cucumis sativus L.</title>
        <authorList>
            <person name="Huang S."/>
            <person name="Li R."/>
            <person name="Zhang Z."/>
            <person name="Li L."/>
            <person name="Gu X."/>
            <person name="Fan W."/>
            <person name="Lucas W.J."/>
            <person name="Wang X."/>
            <person name="Xie B."/>
            <person name="Ni P."/>
            <person name="Ren Y."/>
            <person name="Zhu H."/>
            <person name="Li J."/>
            <person name="Lin K."/>
            <person name="Jin W."/>
            <person name="Fei Z."/>
            <person name="Li G."/>
            <person name="Staub J."/>
            <person name="Kilian A."/>
            <person name="van der Vossen E.A."/>
            <person name="Wu Y."/>
            <person name="Guo J."/>
            <person name="He J."/>
            <person name="Jia Z."/>
            <person name="Ren Y."/>
            <person name="Tian G."/>
            <person name="Lu Y."/>
            <person name="Ruan J."/>
            <person name="Qian W."/>
            <person name="Wang M."/>
            <person name="Huang Q."/>
            <person name="Li B."/>
            <person name="Xuan Z."/>
            <person name="Cao J."/>
            <person name="Asan"/>
            <person name="Wu Z."/>
            <person name="Zhang J."/>
            <person name="Cai Q."/>
            <person name="Bai Y."/>
            <person name="Zhao B."/>
            <person name="Han Y."/>
            <person name="Li Y."/>
            <person name="Li X."/>
            <person name="Wang S."/>
            <person name="Shi Q."/>
            <person name="Liu S."/>
            <person name="Cho W.K."/>
            <person name="Kim J.Y."/>
            <person name="Xu Y."/>
            <person name="Heller-Uszynska K."/>
            <person name="Miao H."/>
            <person name="Cheng Z."/>
            <person name="Zhang S."/>
            <person name="Wu J."/>
            <person name="Yang Y."/>
            <person name="Kang H."/>
            <person name="Li M."/>
            <person name="Liang H."/>
            <person name="Ren X."/>
            <person name="Shi Z."/>
            <person name="Wen M."/>
            <person name="Jian M."/>
            <person name="Yang H."/>
            <person name="Zhang G."/>
            <person name="Yang Z."/>
            <person name="Chen R."/>
            <person name="Liu S."/>
            <person name="Li J."/>
            <person name="Ma L."/>
            <person name="Liu H."/>
            <person name="Zhou Y."/>
            <person name="Zhao J."/>
            <person name="Fang X."/>
            <person name="Li G."/>
            <person name="Fang L."/>
            <person name="Li Y."/>
            <person name="Liu D."/>
            <person name="Zheng H."/>
            <person name="Zhang Y."/>
            <person name="Qin N."/>
            <person name="Li Z."/>
            <person name="Yang G."/>
            <person name="Yang S."/>
            <person name="Bolund L."/>
            <person name="Kristiansen K."/>
            <person name="Zheng H."/>
            <person name="Li S."/>
            <person name="Zhang X."/>
            <person name="Yang H."/>
            <person name="Wang J."/>
            <person name="Sun R."/>
            <person name="Zhang B."/>
            <person name="Jiang S."/>
            <person name="Wang J."/>
            <person name="Du Y."/>
            <person name="Li S."/>
        </authorList>
    </citation>
    <scope>NUCLEOTIDE SEQUENCE [LARGE SCALE GENOMIC DNA]</scope>
    <source>
        <strain evidence="5">cv. 9930</strain>
    </source>
</reference>
<accession>A0A0A0L0A6</accession>
<dbReference type="Pfam" id="PF01764">
    <property type="entry name" value="Lipase_3"/>
    <property type="match status" value="1"/>
</dbReference>
<dbReference type="Proteomes" id="UP000029981">
    <property type="component" value="Chromosome 4"/>
</dbReference>
<reference evidence="4 5" key="4">
    <citation type="journal article" date="2011" name="BMC Genomics">
        <title>RNA-Seq improves annotation of protein-coding genes in the cucumber genome.</title>
        <authorList>
            <person name="Li Z."/>
            <person name="Zhang Z."/>
            <person name="Yan P."/>
            <person name="Huang S."/>
            <person name="Fei Z."/>
            <person name="Lin K."/>
        </authorList>
    </citation>
    <scope>NUCLEOTIDE SEQUENCE [LARGE SCALE GENOMIC DNA]</scope>
    <source>
        <strain evidence="5">cv. 9930</strain>
    </source>
</reference>
<reference evidence="4 5" key="3">
    <citation type="journal article" date="2010" name="BMC Genomics">
        <title>Transcriptome sequencing and comparative analysis of cucumber flowers with different sex types.</title>
        <authorList>
            <person name="Guo S."/>
            <person name="Zheng Y."/>
            <person name="Joung J.G."/>
            <person name="Liu S."/>
            <person name="Zhang Z."/>
            <person name="Crasta O.R."/>
            <person name="Sobral B.W."/>
            <person name="Xu Y."/>
            <person name="Huang S."/>
            <person name="Fei Z."/>
        </authorList>
    </citation>
    <scope>NUCLEOTIDE SEQUENCE [LARGE SCALE GENOMIC DNA]</scope>
    <source>
        <strain evidence="5">cv. 9930</strain>
    </source>
</reference>
<dbReference type="Gramene" id="KGN55198">
    <property type="protein sequence ID" value="KGN55198"/>
    <property type="gene ID" value="Csa_4G639860"/>
</dbReference>
<keyword evidence="5" id="KW-1185">Reference proteome</keyword>
<dbReference type="InterPro" id="IPR029058">
    <property type="entry name" value="AB_hydrolase_fold"/>
</dbReference>
<dbReference type="PANTHER" id="PTHR46086:SF4">
    <property type="entry name" value="ALPHA_BETA-HYDROLASES SUPERFAMILY PROTEIN"/>
    <property type="match status" value="1"/>
</dbReference>
<feature type="transmembrane region" description="Helical" evidence="2">
    <location>
        <begin position="289"/>
        <end position="310"/>
    </location>
</feature>
<dbReference type="OMA" id="SDYKENW"/>
<dbReference type="KEGG" id="csv:101203391"/>
<protein>
    <recommendedName>
        <fullName evidence="3">Fungal lipase-type domain-containing protein</fullName>
    </recommendedName>
</protein>
<gene>
    <name evidence="4" type="ORF">Csa_4G639860</name>
</gene>
<keyword evidence="2" id="KW-0812">Transmembrane</keyword>
<evidence type="ECO:0000256" key="1">
    <source>
        <dbReference type="ARBA" id="ARBA00022801"/>
    </source>
</evidence>
<evidence type="ECO:0000313" key="5">
    <source>
        <dbReference type="Proteomes" id="UP000029981"/>
    </source>
</evidence>
<reference evidence="4 5" key="2">
    <citation type="journal article" date="2009" name="PLoS ONE">
        <title>An integrated genetic and cytogenetic map of the cucumber genome.</title>
        <authorList>
            <person name="Ren Y."/>
            <person name="Zhang Z."/>
            <person name="Liu J."/>
            <person name="Staub J.E."/>
            <person name="Han Y."/>
            <person name="Cheng Z."/>
            <person name="Li X."/>
            <person name="Lu J."/>
            <person name="Miao H."/>
            <person name="Kang H."/>
            <person name="Xie B."/>
            <person name="Gu X."/>
            <person name="Wang X."/>
            <person name="Du Y."/>
            <person name="Jin W."/>
            <person name="Huang S."/>
        </authorList>
    </citation>
    <scope>NUCLEOTIDE SEQUENCE [LARGE SCALE GENOMIC DNA]</scope>
    <source>
        <strain evidence="5">cv. 9930</strain>
    </source>
</reference>
<dbReference type="GO" id="GO:0006629">
    <property type="term" value="P:lipid metabolic process"/>
    <property type="evidence" value="ECO:0007669"/>
    <property type="project" value="InterPro"/>
</dbReference>
<feature type="transmembrane region" description="Helical" evidence="2">
    <location>
        <begin position="53"/>
        <end position="74"/>
    </location>
</feature>
<dbReference type="InterPro" id="IPR044819">
    <property type="entry name" value="OBL-like"/>
</dbReference>
<sequence length="484" mass="56078">MVWKEHEFSKNYVILKPHNANVFDLILFILPFGFKKRKLMDCPDGKEDSYRSFADRLIIFVSLSLQILILAIAIPLANLDAFLQKLLNFISFNGTILQLFFKFIRGETLVQPKKSSPDYTSVVGFTDWRRDLDNSINPDDTFRYYSVLTVMASKLSYESLPFVQSVVNDRWKMKLLGYYNFWNDFQSRASTQAFLFQTTVSDPNTTVVAFRGTTPLDAYDWQVNLDFSWYEIHGVGRIHSGFMKALGLQKRKGWPKELTPTTTGAPQFAYYTLRQKLIDIAKTNANARFIFTGHSLGAALAVLFVAILALHDESLVLEKIKAIYSYGQPRVGDRHFAEFMVSIIKKYNFEYYRYVYFSDLVPRLPADGILFKYKHFGRCIYFDSLYRGRIVKEQPNKNYFSLLWLIPKYVNAWLELVRSFLIPFVKGYDYYESLAMKGVRFIGLLMPGLTAHIPTDYVNSTRLGKLSVPEEILEDGDDCIEPDY</sequence>
<dbReference type="Gene3D" id="3.40.50.1820">
    <property type="entry name" value="alpha/beta hydrolase"/>
    <property type="match status" value="1"/>
</dbReference>
<dbReference type="ESTHER" id="cucsa-a0a0a0l0a6">
    <property type="family name" value="Triacylglycerol-lipase-OBL1-like"/>
</dbReference>
<evidence type="ECO:0000259" key="3">
    <source>
        <dbReference type="Pfam" id="PF01764"/>
    </source>
</evidence>
<evidence type="ECO:0000313" key="4">
    <source>
        <dbReference type="EMBL" id="KGN55198.1"/>
    </source>
</evidence>
<keyword evidence="2" id="KW-0472">Membrane</keyword>
<keyword evidence="1" id="KW-0378">Hydrolase</keyword>
<dbReference type="InterPro" id="IPR002921">
    <property type="entry name" value="Fungal_lipase-type"/>
</dbReference>
<keyword evidence="2" id="KW-1133">Transmembrane helix</keyword>
<feature type="domain" description="Fungal lipase-type" evidence="3">
    <location>
        <begin position="207"/>
        <end position="366"/>
    </location>
</feature>